<feature type="signal peptide" evidence="10">
    <location>
        <begin position="1"/>
        <end position="21"/>
    </location>
</feature>
<dbReference type="Gene3D" id="2.50.20.10">
    <property type="entry name" value="Lipoprotein localisation LolA/LolB/LppX"/>
    <property type="match status" value="1"/>
</dbReference>
<comment type="function">
    <text evidence="10">Participates in the translocation of lipoproteins from the inner membrane to the outer membrane. Only forms a complex with a lipoprotein if the residue after the N-terminal Cys is not an aspartate (The Asp acts as a targeting signal to indicate that the lipoprotein should stay in the inner membrane).</text>
</comment>
<organism evidence="11 12">
    <name type="scientific">Cellvibrio zantedeschiae</name>
    <dbReference type="NCBI Taxonomy" id="1237077"/>
    <lineage>
        <taxon>Bacteria</taxon>
        <taxon>Pseudomonadati</taxon>
        <taxon>Pseudomonadota</taxon>
        <taxon>Gammaproteobacteria</taxon>
        <taxon>Cellvibrionales</taxon>
        <taxon>Cellvibrionaceae</taxon>
        <taxon>Cellvibrio</taxon>
    </lineage>
</organism>
<reference evidence="12" key="1">
    <citation type="journal article" date="2019" name="Int. J. Syst. Evol. Microbiol.">
        <title>The Global Catalogue of Microorganisms (GCM) 10K type strain sequencing project: providing services to taxonomists for standard genome sequencing and annotation.</title>
        <authorList>
            <consortium name="The Broad Institute Genomics Platform"/>
            <consortium name="The Broad Institute Genome Sequencing Center for Infectious Disease"/>
            <person name="Wu L."/>
            <person name="Ma J."/>
        </authorList>
    </citation>
    <scope>NUCLEOTIDE SEQUENCE [LARGE SCALE GENOMIC DNA]</scope>
    <source>
        <strain evidence="12">KCTC 32239</strain>
    </source>
</reference>
<evidence type="ECO:0000256" key="5">
    <source>
        <dbReference type="ARBA" id="ARBA00022448"/>
    </source>
</evidence>
<keyword evidence="7 10" id="KW-0574">Periplasm</keyword>
<accession>A0ABQ3APW1</accession>
<evidence type="ECO:0000313" key="12">
    <source>
        <dbReference type="Proteomes" id="UP000619761"/>
    </source>
</evidence>
<evidence type="ECO:0000256" key="10">
    <source>
        <dbReference type="HAMAP-Rule" id="MF_00240"/>
    </source>
</evidence>
<keyword evidence="12" id="KW-1185">Reference proteome</keyword>
<evidence type="ECO:0000256" key="7">
    <source>
        <dbReference type="ARBA" id="ARBA00022764"/>
    </source>
</evidence>
<dbReference type="NCBIfam" id="TIGR00547">
    <property type="entry name" value="lolA"/>
    <property type="match status" value="1"/>
</dbReference>
<dbReference type="InterPro" id="IPR029046">
    <property type="entry name" value="LolA/LolB/LppX"/>
</dbReference>
<comment type="similarity">
    <text evidence="2 10">Belongs to the LolA family.</text>
</comment>
<feature type="chain" id="PRO_5044908664" description="Outer-membrane lipoprotein carrier protein" evidence="10">
    <location>
        <begin position="22"/>
        <end position="207"/>
    </location>
</feature>
<dbReference type="CDD" id="cd16325">
    <property type="entry name" value="LolA"/>
    <property type="match status" value="1"/>
</dbReference>
<keyword evidence="8 10" id="KW-0653">Protein transport</keyword>
<protein>
    <recommendedName>
        <fullName evidence="4 10">Outer-membrane lipoprotein carrier protein</fullName>
    </recommendedName>
</protein>
<dbReference type="SUPFAM" id="SSF89392">
    <property type="entry name" value="Prokaryotic lipoproteins and lipoprotein localization factors"/>
    <property type="match status" value="1"/>
</dbReference>
<keyword evidence="5 10" id="KW-0813">Transport</keyword>
<keyword evidence="9 10" id="KW-0143">Chaperone</keyword>
<dbReference type="EMBL" id="BMYZ01000001">
    <property type="protein sequence ID" value="GGY64153.1"/>
    <property type="molecule type" value="Genomic_DNA"/>
</dbReference>
<evidence type="ECO:0000256" key="4">
    <source>
        <dbReference type="ARBA" id="ARBA00014035"/>
    </source>
</evidence>
<keyword evidence="11" id="KW-0449">Lipoprotein</keyword>
<evidence type="ECO:0000256" key="8">
    <source>
        <dbReference type="ARBA" id="ARBA00022927"/>
    </source>
</evidence>
<gene>
    <name evidence="10 11" type="primary">lolA</name>
    <name evidence="11" type="ORF">GCM10011613_04870</name>
</gene>
<dbReference type="HAMAP" id="MF_00240">
    <property type="entry name" value="LolA"/>
    <property type="match status" value="1"/>
</dbReference>
<proteinExistence type="inferred from homology"/>
<comment type="subunit">
    <text evidence="3 10">Monomer.</text>
</comment>
<dbReference type="PANTHER" id="PTHR35869">
    <property type="entry name" value="OUTER-MEMBRANE LIPOPROTEIN CARRIER PROTEIN"/>
    <property type="match status" value="1"/>
</dbReference>
<sequence length="207" mass="23520" precursor="true">MKLIARLISSLLIFTAFAAYADDQSPAQLRKQLDAMNTLQGSFVQTLFDKTGKKLDEQKGTFVMQRPGKFFWKTETPAPQLLVSNQKTIWLYDPDLQTVNERPFSDDLKKTPVLLLSEDVDKLRKNFTINRTQADKSEKFSVTPKVTEGLFQELLLVFVDNQLVEFSIRDSLGQLSHFTLSNVKRNQAVDENVFNFVAPAGADIIKN</sequence>
<dbReference type="InterPro" id="IPR004564">
    <property type="entry name" value="OM_lipoprot_carrier_LolA-like"/>
</dbReference>
<evidence type="ECO:0000256" key="6">
    <source>
        <dbReference type="ARBA" id="ARBA00022729"/>
    </source>
</evidence>
<comment type="subcellular location">
    <subcellularLocation>
        <location evidence="1 10">Periplasm</location>
    </subcellularLocation>
</comment>
<name>A0ABQ3APW1_9GAMM</name>
<comment type="caution">
    <text evidence="11">The sequence shown here is derived from an EMBL/GenBank/DDBJ whole genome shotgun (WGS) entry which is preliminary data.</text>
</comment>
<dbReference type="PANTHER" id="PTHR35869:SF1">
    <property type="entry name" value="OUTER-MEMBRANE LIPOPROTEIN CARRIER PROTEIN"/>
    <property type="match status" value="1"/>
</dbReference>
<dbReference type="Pfam" id="PF03548">
    <property type="entry name" value="LolA"/>
    <property type="match status" value="1"/>
</dbReference>
<dbReference type="Proteomes" id="UP000619761">
    <property type="component" value="Unassembled WGS sequence"/>
</dbReference>
<evidence type="ECO:0000256" key="2">
    <source>
        <dbReference type="ARBA" id="ARBA00007615"/>
    </source>
</evidence>
<keyword evidence="6 10" id="KW-0732">Signal</keyword>
<evidence type="ECO:0000256" key="9">
    <source>
        <dbReference type="ARBA" id="ARBA00023186"/>
    </source>
</evidence>
<evidence type="ECO:0000313" key="11">
    <source>
        <dbReference type="EMBL" id="GGY64153.1"/>
    </source>
</evidence>
<dbReference type="InterPro" id="IPR018323">
    <property type="entry name" value="OM_lipoprot_carrier_LolA_Pbac"/>
</dbReference>
<evidence type="ECO:0000256" key="3">
    <source>
        <dbReference type="ARBA" id="ARBA00011245"/>
    </source>
</evidence>
<evidence type="ECO:0000256" key="1">
    <source>
        <dbReference type="ARBA" id="ARBA00004418"/>
    </source>
</evidence>
<dbReference type="RefSeq" id="WP_189415772.1">
    <property type="nucleotide sequence ID" value="NZ_BMYZ01000001.1"/>
</dbReference>